<organism evidence="4 5">
    <name type="scientific">Capnocytophaga granulosa</name>
    <dbReference type="NCBI Taxonomy" id="45242"/>
    <lineage>
        <taxon>Bacteria</taxon>
        <taxon>Pseudomonadati</taxon>
        <taxon>Bacteroidota</taxon>
        <taxon>Flavobacteriia</taxon>
        <taxon>Flavobacteriales</taxon>
        <taxon>Flavobacteriaceae</taxon>
        <taxon>Capnocytophaga</taxon>
    </lineage>
</organism>
<dbReference type="OrthoDB" id="9808022at2"/>
<dbReference type="CDD" id="cd01335">
    <property type="entry name" value="Radical_SAM"/>
    <property type="match status" value="1"/>
</dbReference>
<evidence type="ECO:0000313" key="5">
    <source>
        <dbReference type="Proteomes" id="UP000182771"/>
    </source>
</evidence>
<keyword evidence="2" id="KW-0143">Chaperone</keyword>
<proteinExistence type="inferred from homology"/>
<keyword evidence="2" id="KW-0949">S-adenosyl-L-methionine</keyword>
<keyword evidence="2" id="KW-0408">Iron</keyword>
<dbReference type="Pfam" id="PF06969">
    <property type="entry name" value="HemN_C"/>
    <property type="match status" value="1"/>
</dbReference>
<evidence type="ECO:0000256" key="1">
    <source>
        <dbReference type="ARBA" id="ARBA00006100"/>
    </source>
</evidence>
<comment type="similarity">
    <text evidence="1">Belongs to the anaerobic coproporphyrinogen-III oxidase family. HemW subfamily.</text>
</comment>
<dbReference type="GO" id="GO:0046872">
    <property type="term" value="F:metal ion binding"/>
    <property type="evidence" value="ECO:0007669"/>
    <property type="project" value="UniProtKB-UniRule"/>
</dbReference>
<dbReference type="PROSITE" id="PS51918">
    <property type="entry name" value="RADICAL_SAM"/>
    <property type="match status" value="1"/>
</dbReference>
<keyword evidence="2" id="KW-0479">Metal-binding</keyword>
<comment type="subcellular location">
    <subcellularLocation>
        <location evidence="2">Cytoplasm</location>
    </subcellularLocation>
</comment>
<sequence>MYSLYIHIPFCRQACHYCDFHFSTTLKHKEEMVKALCKELELRKAEATTPLQTIYLGGGTPSVLTFAELSELFATIYQHYKVNEGAEITIEVNPDDFSRPNSELSLAQLKELGINRLSVGVQSFYEEDLQLMNRAHSAVQATAFLEQAVPLFANTTIDLIYGIPHMTQQRWRSNIERALSFGIPHLSAYALTVEPRTALYQFIQKGKMPPTDDGQARQHFYLLKERLEQAGFVHYELSNFGKQGYFSQNNTAYWEQKPYMGIGPSAHSYNGQARMWNIAHNIKYIRQIAQGILPQEQEILSEKDRYNERIMTGLRIRKGISLEKIQADFGQEYLNYLIKEAFPYIEKGLLLNNENHLITTDAGLFLSDGIAADLFMV</sequence>
<name>A0A1H2RYP7_9FLAO</name>
<dbReference type="SUPFAM" id="SSF102114">
    <property type="entry name" value="Radical SAM enzymes"/>
    <property type="match status" value="1"/>
</dbReference>
<dbReference type="RefSeq" id="WP_040356940.1">
    <property type="nucleotide sequence ID" value="NZ_FNND01000001.1"/>
</dbReference>
<dbReference type="Proteomes" id="UP000182771">
    <property type="component" value="Unassembled WGS sequence"/>
</dbReference>
<keyword evidence="2" id="KW-0349">Heme</keyword>
<dbReference type="InterPro" id="IPR004559">
    <property type="entry name" value="HemW-like"/>
</dbReference>
<dbReference type="SFLD" id="SFLDG01065">
    <property type="entry name" value="anaerobic_coproporphyrinogen-I"/>
    <property type="match status" value="1"/>
</dbReference>
<protein>
    <recommendedName>
        <fullName evidence="2">Heme chaperone HemW</fullName>
    </recommendedName>
</protein>
<keyword evidence="2" id="KW-0004">4Fe-4S</keyword>
<dbReference type="InterPro" id="IPR007197">
    <property type="entry name" value="rSAM"/>
</dbReference>
<keyword evidence="2" id="KW-0963">Cytoplasm</keyword>
<dbReference type="SFLD" id="SFLDF00562">
    <property type="entry name" value="HemN-like__clustered_with_heat"/>
    <property type="match status" value="1"/>
</dbReference>
<reference evidence="4 5" key="1">
    <citation type="submission" date="2016-10" db="EMBL/GenBank/DDBJ databases">
        <authorList>
            <person name="Varghese N."/>
            <person name="Submissions S."/>
        </authorList>
    </citation>
    <scope>NUCLEOTIDE SEQUENCE [LARGE SCALE GENOMIC DNA]</scope>
    <source>
        <strain evidence="4 5">DSM 11449</strain>
    </source>
</reference>
<evidence type="ECO:0000259" key="3">
    <source>
        <dbReference type="PROSITE" id="PS51918"/>
    </source>
</evidence>
<dbReference type="PANTHER" id="PTHR13932:SF5">
    <property type="entry name" value="RADICAL S-ADENOSYL METHIONINE DOMAIN-CONTAINING PROTEIN 1, MITOCHONDRIAL"/>
    <property type="match status" value="1"/>
</dbReference>
<dbReference type="GO" id="GO:0006779">
    <property type="term" value="P:porphyrin-containing compound biosynthetic process"/>
    <property type="evidence" value="ECO:0007669"/>
    <property type="project" value="InterPro"/>
</dbReference>
<dbReference type="PANTHER" id="PTHR13932">
    <property type="entry name" value="COPROPORPHYRINIGEN III OXIDASE"/>
    <property type="match status" value="1"/>
</dbReference>
<dbReference type="InterPro" id="IPR010723">
    <property type="entry name" value="HemN_C"/>
</dbReference>
<dbReference type="NCBIfam" id="TIGR00539">
    <property type="entry name" value="hemN_rel"/>
    <property type="match status" value="1"/>
</dbReference>
<dbReference type="GO" id="GO:0005737">
    <property type="term" value="C:cytoplasm"/>
    <property type="evidence" value="ECO:0007669"/>
    <property type="project" value="UniProtKB-SubCell"/>
</dbReference>
<dbReference type="Gene3D" id="3.30.750.200">
    <property type="match status" value="1"/>
</dbReference>
<dbReference type="InterPro" id="IPR058240">
    <property type="entry name" value="rSAM_sf"/>
</dbReference>
<dbReference type="InterPro" id="IPR006638">
    <property type="entry name" value="Elp3/MiaA/NifB-like_rSAM"/>
</dbReference>
<dbReference type="InterPro" id="IPR034505">
    <property type="entry name" value="Coproporphyrinogen-III_oxidase"/>
</dbReference>
<comment type="caution">
    <text evidence="4">The sequence shown here is derived from an EMBL/GenBank/DDBJ whole genome shotgun (WGS) entry which is preliminary data.</text>
</comment>
<dbReference type="EMBL" id="FNND01000001">
    <property type="protein sequence ID" value="SDW24415.1"/>
    <property type="molecule type" value="Genomic_DNA"/>
</dbReference>
<evidence type="ECO:0000256" key="2">
    <source>
        <dbReference type="RuleBase" id="RU364116"/>
    </source>
</evidence>
<dbReference type="GO" id="GO:0051539">
    <property type="term" value="F:4 iron, 4 sulfur cluster binding"/>
    <property type="evidence" value="ECO:0007669"/>
    <property type="project" value="UniProtKB-UniRule"/>
</dbReference>
<dbReference type="SFLD" id="SFLDS00029">
    <property type="entry name" value="Radical_SAM"/>
    <property type="match status" value="1"/>
</dbReference>
<gene>
    <name evidence="4" type="ORF">SAMN05444420_101609</name>
</gene>
<dbReference type="AlphaFoldDB" id="A0A1H2RYP7"/>
<dbReference type="SMART" id="SM00729">
    <property type="entry name" value="Elp3"/>
    <property type="match status" value="1"/>
</dbReference>
<keyword evidence="2" id="KW-0411">Iron-sulfur</keyword>
<dbReference type="GO" id="GO:0004109">
    <property type="term" value="F:coproporphyrinogen oxidase activity"/>
    <property type="evidence" value="ECO:0007669"/>
    <property type="project" value="InterPro"/>
</dbReference>
<keyword evidence="5" id="KW-1185">Reference proteome</keyword>
<dbReference type="GeneID" id="85017537"/>
<dbReference type="Pfam" id="PF04055">
    <property type="entry name" value="Radical_SAM"/>
    <property type="match status" value="1"/>
</dbReference>
<comment type="function">
    <text evidence="2">Probably acts as a heme chaperone, transferring heme to an unknown acceptor. Binds one molecule of heme per monomer, possibly covalently. Binds 1 [4Fe-4S] cluster. The cluster is coordinated with 3 cysteines and an exchangeable S-adenosyl-L-methionine.</text>
</comment>
<evidence type="ECO:0000313" key="4">
    <source>
        <dbReference type="EMBL" id="SDW24415.1"/>
    </source>
</evidence>
<feature type="domain" description="Radical SAM core" evidence="3">
    <location>
        <begin position="1"/>
        <end position="233"/>
    </location>
</feature>
<accession>A0A1H2RYP7</accession>